<dbReference type="SMART" id="SM00046">
    <property type="entry name" value="DAGKc"/>
    <property type="match status" value="1"/>
</dbReference>
<keyword evidence="2" id="KW-0418">Kinase</keyword>
<dbReference type="GO" id="GO:0008929">
    <property type="term" value="F:methylglyoxal synthase activity"/>
    <property type="evidence" value="ECO:0007669"/>
    <property type="project" value="InterPro"/>
</dbReference>
<dbReference type="Gene3D" id="3.40.50.10330">
    <property type="entry name" value="Probable inorganic polyphosphate/atp-NAD kinase, domain 1"/>
    <property type="match status" value="1"/>
</dbReference>
<evidence type="ECO:0000259" key="1">
    <source>
        <dbReference type="PROSITE" id="PS50146"/>
    </source>
</evidence>
<sequence>MGRTLVVLNARAGTVMDLGGKATAEAVDKALTRPDRDVEVILAEGKEMARTIRSAPQKGYDTVIVGAGDGTVSYAASVLTGTDVALGVLPLGTMNLLAYDIGLPRDLPGAIDALATAKPMRIDVTTLNGRAFHGVSGVGFFSQMAMAREQVRHKRGRIVGWLWALGRAVFRSGRLSLEIEIEGRREMIDAYAALVTSNPFDAPGWHRSRLDSGLLEIHLAEERGALAKLKAGADLLVENWRNNPGIHSFQARAVTIHGLRRRRAWVATDGEVTRETLPLRYEVKPKALTLLVPENAVQWATTDAAEDAVTEARRTVA</sequence>
<dbReference type="EMBL" id="BMCT01000009">
    <property type="protein sequence ID" value="GGF82662.1"/>
    <property type="molecule type" value="Genomic_DNA"/>
</dbReference>
<dbReference type="GO" id="GO:0019242">
    <property type="term" value="P:methylglyoxal biosynthetic process"/>
    <property type="evidence" value="ECO:0007669"/>
    <property type="project" value="InterPro"/>
</dbReference>
<reference evidence="2" key="1">
    <citation type="journal article" date="2014" name="Int. J. Syst. Evol. Microbiol.">
        <title>Complete genome sequence of Corynebacterium casei LMG S-19264T (=DSM 44701T), isolated from a smear-ripened cheese.</title>
        <authorList>
            <consortium name="US DOE Joint Genome Institute (JGI-PGF)"/>
            <person name="Walter F."/>
            <person name="Albersmeier A."/>
            <person name="Kalinowski J."/>
            <person name="Ruckert C."/>
        </authorList>
    </citation>
    <scope>NUCLEOTIDE SEQUENCE</scope>
    <source>
        <strain evidence="2">CCM 7897</strain>
    </source>
</reference>
<feature type="domain" description="DAGKc" evidence="1">
    <location>
        <begin position="1"/>
        <end position="131"/>
    </location>
</feature>
<dbReference type="SUPFAM" id="SSF111331">
    <property type="entry name" value="NAD kinase/diacylglycerol kinase-like"/>
    <property type="match status" value="1"/>
</dbReference>
<name>A0A917CC85_9HYPH</name>
<dbReference type="Pfam" id="PF00781">
    <property type="entry name" value="DAGK_cat"/>
    <property type="match status" value="1"/>
</dbReference>
<dbReference type="PROSITE" id="PS50146">
    <property type="entry name" value="DAGK"/>
    <property type="match status" value="1"/>
</dbReference>
<dbReference type="GO" id="GO:0016301">
    <property type="term" value="F:kinase activity"/>
    <property type="evidence" value="ECO:0007669"/>
    <property type="project" value="UniProtKB-KW"/>
</dbReference>
<dbReference type="InterPro" id="IPR001206">
    <property type="entry name" value="Diacylglycerol_kinase_cat_dom"/>
</dbReference>
<keyword evidence="3" id="KW-1185">Reference proteome</keyword>
<dbReference type="GO" id="GO:0005829">
    <property type="term" value="C:cytosol"/>
    <property type="evidence" value="ECO:0007669"/>
    <property type="project" value="TreeGrafter"/>
</dbReference>
<dbReference type="InterPro" id="IPR016064">
    <property type="entry name" value="NAD/diacylglycerol_kinase_sf"/>
</dbReference>
<dbReference type="Gene3D" id="2.60.200.40">
    <property type="match status" value="1"/>
</dbReference>
<dbReference type="Proteomes" id="UP000606044">
    <property type="component" value="Unassembled WGS sequence"/>
</dbReference>
<reference evidence="2" key="2">
    <citation type="submission" date="2020-09" db="EMBL/GenBank/DDBJ databases">
        <authorList>
            <person name="Sun Q."/>
            <person name="Sedlacek I."/>
        </authorList>
    </citation>
    <scope>NUCLEOTIDE SEQUENCE</scope>
    <source>
        <strain evidence="2">CCM 7897</strain>
    </source>
</reference>
<gene>
    <name evidence="2" type="ORF">GCM10007301_48480</name>
</gene>
<dbReference type="PANTHER" id="PTHR30492:SF0">
    <property type="entry name" value="METHYLGLYOXAL SYNTHASE"/>
    <property type="match status" value="1"/>
</dbReference>
<dbReference type="Pfam" id="PF19279">
    <property type="entry name" value="YegS_C"/>
    <property type="match status" value="1"/>
</dbReference>
<dbReference type="RefSeq" id="WP_188583458.1">
    <property type="nucleotide sequence ID" value="NZ_BMCT01000009.1"/>
</dbReference>
<proteinExistence type="predicted"/>
<evidence type="ECO:0000313" key="2">
    <source>
        <dbReference type="EMBL" id="GGF82662.1"/>
    </source>
</evidence>
<dbReference type="InterPro" id="IPR045540">
    <property type="entry name" value="YegS/DAGK_C"/>
</dbReference>
<accession>A0A917CC85</accession>
<protein>
    <submittedName>
        <fullName evidence="2">Diacylglycerol kinase</fullName>
    </submittedName>
</protein>
<comment type="caution">
    <text evidence="2">The sequence shown here is derived from an EMBL/GenBank/DDBJ whole genome shotgun (WGS) entry which is preliminary data.</text>
</comment>
<evidence type="ECO:0000313" key="3">
    <source>
        <dbReference type="Proteomes" id="UP000606044"/>
    </source>
</evidence>
<dbReference type="InterPro" id="IPR004363">
    <property type="entry name" value="Methylgl_synth"/>
</dbReference>
<dbReference type="PANTHER" id="PTHR30492">
    <property type="entry name" value="METHYLGLYOXAL SYNTHASE"/>
    <property type="match status" value="1"/>
</dbReference>
<organism evidence="2 3">
    <name type="scientific">Azorhizobium oxalatiphilum</name>
    <dbReference type="NCBI Taxonomy" id="980631"/>
    <lineage>
        <taxon>Bacteria</taxon>
        <taxon>Pseudomonadati</taxon>
        <taxon>Pseudomonadota</taxon>
        <taxon>Alphaproteobacteria</taxon>
        <taxon>Hyphomicrobiales</taxon>
        <taxon>Xanthobacteraceae</taxon>
        <taxon>Azorhizobium</taxon>
    </lineage>
</organism>
<dbReference type="InterPro" id="IPR017438">
    <property type="entry name" value="ATP-NAD_kinase_N"/>
</dbReference>
<keyword evidence="2" id="KW-0808">Transferase</keyword>
<dbReference type="AlphaFoldDB" id="A0A917CC85"/>